<dbReference type="Gene3D" id="1.25.40.10">
    <property type="entry name" value="Tetratricopeptide repeat domain"/>
    <property type="match status" value="1"/>
</dbReference>
<comment type="caution">
    <text evidence="4">The sequence shown here is derived from an EMBL/GenBank/DDBJ whole genome shotgun (WGS) entry which is preliminary data.</text>
</comment>
<evidence type="ECO:0000256" key="3">
    <source>
        <dbReference type="SAM" id="MobiDB-lite"/>
    </source>
</evidence>
<organism evidence="4 5">
    <name type="scientific">Cystoisospora suis</name>
    <dbReference type="NCBI Taxonomy" id="483139"/>
    <lineage>
        <taxon>Eukaryota</taxon>
        <taxon>Sar</taxon>
        <taxon>Alveolata</taxon>
        <taxon>Apicomplexa</taxon>
        <taxon>Conoidasida</taxon>
        <taxon>Coccidia</taxon>
        <taxon>Eucoccidiorida</taxon>
        <taxon>Eimeriorina</taxon>
        <taxon>Sarcocystidae</taxon>
        <taxon>Cystoisospora</taxon>
    </lineage>
</organism>
<dbReference type="InterPro" id="IPR039663">
    <property type="entry name" value="AIP/AIPL1/TTC9"/>
</dbReference>
<dbReference type="OrthoDB" id="2423701at2759"/>
<sequence>MAMHESEAFWQEFFRRPGAQKAVKLEQKVMMKEAATDLKHCLDQERNDLRKVLEVCSPATQDLIKPMLCGSRVKRLVSAVRERASNAHRSFDEELHTDDVTLCKLQKLRQEFDRNPVAFTAAEEQWQQVRAEVLKEVGPSDFSGLEERTWRDIPAEELAERLCKGEICPRDEWVPGLSKDKRPLDPVSLGEHLKLGERMMTDGRDAYAGADFGTALIRFTQGVQLLNWIKAERSEDQHRIDGLYLTFLRNQAQAALMLEKYQEAIKACTTIIQDIDEHDAKARYRRAKAYAMLGLIKCAKDDYLFVIKSPYAEETAVKACRVALAELRKIVNKYKIQTRETVVRSTAEDVFAAGRGTSDKASTEDTSVLRSNESSGEGAYQLLTHRFSTGPQLKEGNGLTRANARSGRARETSWFDPCRDVSSPPPPTPGPGTNIVPEHRNIERDQQSPPLTVEETKLLLEDLLDSYTRPEAQAALQQMSRDADFEMRRFLIRLRKFLPQVQARVFQRHGLGGKNHRDNLAIMERSVTYWRKQDEAVDELRRECWNALFGDLLDLDSA</sequence>
<dbReference type="PANTHER" id="PTHR11242:SF0">
    <property type="entry name" value="TPR_REGION DOMAIN-CONTAINING PROTEIN"/>
    <property type="match status" value="1"/>
</dbReference>
<proteinExistence type="predicted"/>
<evidence type="ECO:0000256" key="1">
    <source>
        <dbReference type="ARBA" id="ARBA00022737"/>
    </source>
</evidence>
<accession>A0A2C6KW78</accession>
<dbReference type="GeneID" id="94428136"/>
<keyword evidence="5" id="KW-1185">Reference proteome</keyword>
<protein>
    <submittedName>
        <fullName evidence="4">Tpr repeat-containing protein</fullName>
    </submittedName>
</protein>
<gene>
    <name evidence="4" type="ORF">CSUI_004740</name>
</gene>
<dbReference type="PANTHER" id="PTHR11242">
    <property type="entry name" value="ARYL HYDROCARBON RECEPTOR INTERACTING PROTEIN RELATED"/>
    <property type="match status" value="1"/>
</dbReference>
<feature type="region of interest" description="Disordered" evidence="3">
    <location>
        <begin position="356"/>
        <end position="375"/>
    </location>
</feature>
<name>A0A2C6KW78_9APIC</name>
<evidence type="ECO:0000313" key="5">
    <source>
        <dbReference type="Proteomes" id="UP000221165"/>
    </source>
</evidence>
<dbReference type="AlphaFoldDB" id="A0A2C6KW78"/>
<evidence type="ECO:0000313" key="4">
    <source>
        <dbReference type="EMBL" id="PHJ21417.1"/>
    </source>
</evidence>
<reference evidence="4 5" key="1">
    <citation type="journal article" date="2017" name="Int. J. Parasitol.">
        <title>The genome of the protozoan parasite Cystoisospora suis and a reverse vaccinology approach to identify vaccine candidates.</title>
        <authorList>
            <person name="Palmieri N."/>
            <person name="Shrestha A."/>
            <person name="Ruttkowski B."/>
            <person name="Beck T."/>
            <person name="Vogl C."/>
            <person name="Tomley F."/>
            <person name="Blake D.P."/>
            <person name="Joachim A."/>
        </authorList>
    </citation>
    <scope>NUCLEOTIDE SEQUENCE [LARGE SCALE GENOMIC DNA]</scope>
    <source>
        <strain evidence="4 5">Wien I</strain>
    </source>
</reference>
<keyword evidence="2" id="KW-0802">TPR repeat</keyword>
<feature type="region of interest" description="Disordered" evidence="3">
    <location>
        <begin position="391"/>
        <end position="434"/>
    </location>
</feature>
<evidence type="ECO:0000256" key="2">
    <source>
        <dbReference type="ARBA" id="ARBA00022803"/>
    </source>
</evidence>
<dbReference type="InterPro" id="IPR011990">
    <property type="entry name" value="TPR-like_helical_dom_sf"/>
</dbReference>
<feature type="compositionally biased region" description="Basic and acidic residues" evidence="3">
    <location>
        <begin position="408"/>
        <end position="419"/>
    </location>
</feature>
<dbReference type="VEuPathDB" id="ToxoDB:CSUI_004740"/>
<keyword evidence="1" id="KW-0677">Repeat</keyword>
<dbReference type="Proteomes" id="UP000221165">
    <property type="component" value="Unassembled WGS sequence"/>
</dbReference>
<feature type="compositionally biased region" description="Polar residues" evidence="3">
    <location>
        <begin position="364"/>
        <end position="375"/>
    </location>
</feature>
<dbReference type="EMBL" id="MIGC01002258">
    <property type="protein sequence ID" value="PHJ21417.1"/>
    <property type="molecule type" value="Genomic_DNA"/>
</dbReference>
<dbReference type="RefSeq" id="XP_067923100.1">
    <property type="nucleotide sequence ID" value="XM_068064925.1"/>
</dbReference>
<dbReference type="SUPFAM" id="SSF48452">
    <property type="entry name" value="TPR-like"/>
    <property type="match status" value="1"/>
</dbReference>